<evidence type="ECO:0000313" key="16">
    <source>
        <dbReference type="EMBL" id="AJG05910.1"/>
    </source>
</evidence>
<dbReference type="GO" id="GO:0003700">
    <property type="term" value="F:DNA-binding transcription factor activity"/>
    <property type="evidence" value="ECO:0007669"/>
    <property type="project" value="UniProtKB-UniRule"/>
</dbReference>
<comment type="caution">
    <text evidence="12">Lacks conserved residue(s) required for the propagation of feature annotation.</text>
</comment>
<comment type="similarity">
    <text evidence="2">Belongs to the papillomaviridae E8^E2C protein family.</text>
</comment>
<dbReference type="InterPro" id="IPR036050">
    <property type="entry name" value="Regulatory_protein_E2_N"/>
</dbReference>
<reference evidence="16 17" key="1">
    <citation type="submission" date="2014-10" db="EMBL/GenBank/DDBJ databases">
        <title>Sequence analysis of the complete genome of unclassified Bovine papillomavirus in China.</title>
        <authorList>
            <person name="Hu J."/>
            <person name="Shi C."/>
            <person name="Wang Q."/>
            <person name="Huang Y."/>
            <person name="Yan S."/>
            <person name="Huang Z."/>
            <person name="Xu J."/>
            <person name="Tao D."/>
            <person name="Zheng M."/>
        </authorList>
    </citation>
    <scope>NUCLEOTIDE SEQUENCE [LARGE SCALE GENOMIC DNA]</scope>
    <source>
        <strain evidence="16">Aks-02</strain>
    </source>
</reference>
<dbReference type="InterPro" id="IPR033668">
    <property type="entry name" value="Reg_prot_E2"/>
</dbReference>
<dbReference type="Proteomes" id="UP000158899">
    <property type="component" value="Segment"/>
</dbReference>
<evidence type="ECO:0000256" key="11">
    <source>
        <dbReference type="ARBA" id="ARBA00023163"/>
    </source>
</evidence>
<dbReference type="GO" id="GO:0042025">
    <property type="term" value="C:host cell nucleus"/>
    <property type="evidence" value="ECO:0007669"/>
    <property type="project" value="UniProtKB-SubCell"/>
</dbReference>
<feature type="region of interest" description="DNA-binding domain" evidence="12">
    <location>
        <begin position="321"/>
        <end position="404"/>
    </location>
</feature>
<evidence type="ECO:0000256" key="6">
    <source>
        <dbReference type="ARBA" id="ARBA00022562"/>
    </source>
</evidence>
<organism evidence="16 17">
    <name type="scientific">Bos taurus papillomavirus 15</name>
    <dbReference type="NCBI Taxonomy" id="1969700"/>
    <lineage>
        <taxon>Viruses</taxon>
        <taxon>Monodnaviria</taxon>
        <taxon>Shotokuvirae</taxon>
        <taxon>Cossaviricota</taxon>
        <taxon>Papovaviricetes</taxon>
        <taxon>Zurhausenvirales</taxon>
        <taxon>Papillomaviridae</taxon>
        <taxon>Firstpapillomavirinae</taxon>
        <taxon>Xipapillomavirus</taxon>
        <taxon>Xipapillomavirus 1</taxon>
    </lineage>
</organism>
<feature type="domain" description="Papillomavirus E2 C-terminal" evidence="15">
    <location>
        <begin position="323"/>
        <end position="399"/>
    </location>
</feature>
<dbReference type="Gene3D" id="3.30.70.330">
    <property type="match status" value="1"/>
</dbReference>
<evidence type="ECO:0000259" key="14">
    <source>
        <dbReference type="Pfam" id="PF00508"/>
    </source>
</evidence>
<evidence type="ECO:0000256" key="13">
    <source>
        <dbReference type="SAM" id="MobiDB-lite"/>
    </source>
</evidence>
<keyword evidence="8 12" id="KW-0805">Transcription regulation</keyword>
<evidence type="ECO:0000256" key="1">
    <source>
        <dbReference type="ARBA" id="ARBA00004147"/>
    </source>
</evidence>
<evidence type="ECO:0000256" key="7">
    <source>
        <dbReference type="ARBA" id="ARBA00022705"/>
    </source>
</evidence>
<evidence type="ECO:0000256" key="2">
    <source>
        <dbReference type="ARBA" id="ARBA00007794"/>
    </source>
</evidence>
<evidence type="ECO:0000256" key="9">
    <source>
        <dbReference type="ARBA" id="ARBA00023125"/>
    </source>
</evidence>
<name>A0A0B5JPY4_9PAPI</name>
<dbReference type="Pfam" id="PF00508">
    <property type="entry name" value="PPV_E2_N"/>
    <property type="match status" value="1"/>
</dbReference>
<comment type="subunit">
    <text evidence="12">Binds DNA as homodimer. Interacts with protein E1; this interaction greatly increases E1 DNA-binding activity. Interacts with protein L1; this interaction enhances E2-dependent replication and transcription activation. Interacts with protein L2; this interaction inhibits E2 transcriptional activity but not DNA replication function E2. Interacts with protein E7; this interaction inhibits E7 oncogenic activity. Interacts with host TAF1; this interaction modulates E2-dependent transcriptional regulation. Interacts with host BRD4; this interaction mediates E2 transcriptional activation function. Additionally, the interaction with host BRD4 on mitotic chromosomes mediates tethering of the viral genome. Interacts with host TOPBP1; this interaction is required for optimal viral DNA replication.</text>
</comment>
<keyword evidence="10 12" id="KW-0010">Activator</keyword>
<dbReference type="GO" id="GO:0039693">
    <property type="term" value="P:viral DNA genome replication"/>
    <property type="evidence" value="ECO:0007669"/>
    <property type="project" value="UniProtKB-UniRule"/>
</dbReference>
<keyword evidence="7 12" id="KW-0235">DNA replication</keyword>
<evidence type="ECO:0000256" key="3">
    <source>
        <dbReference type="ARBA" id="ARBA00022491"/>
    </source>
</evidence>
<keyword evidence="6 12" id="KW-1048">Host nucleus</keyword>
<evidence type="ECO:0000256" key="5">
    <source>
        <dbReference type="ARBA" id="ARBA00022553"/>
    </source>
</evidence>
<dbReference type="GO" id="GO:0000166">
    <property type="term" value="F:nucleotide binding"/>
    <property type="evidence" value="ECO:0007669"/>
    <property type="project" value="UniProtKB-UniRule"/>
</dbReference>
<gene>
    <name evidence="12 16" type="primary">E2</name>
</gene>
<evidence type="ECO:0000313" key="17">
    <source>
        <dbReference type="Proteomes" id="UP000158899"/>
    </source>
</evidence>
<dbReference type="InterPro" id="IPR035975">
    <property type="entry name" value="E2/EBNA1_C_sf"/>
</dbReference>
<dbReference type="HAMAP" id="MF_04001">
    <property type="entry name" value="PPV_E2"/>
    <property type="match status" value="1"/>
</dbReference>
<feature type="compositionally biased region" description="Basic residues" evidence="13">
    <location>
        <begin position="243"/>
        <end position="258"/>
    </location>
</feature>
<dbReference type="InterPro" id="IPR001866">
    <property type="entry name" value="PPV_E2_N"/>
</dbReference>
<comment type="function">
    <text evidence="12">Plays a role in the initiation of viral DNA replication. A dimer of E2 interacts with a dimer of E1 in order to improve specificity of E1 DNA binding activity. Once the complex recognizes and binds DNA at specific sites, the E2 dimer is removed from DNA. E2 also regulates viral transcription through binding to the E2RE response element (5'-ACCNNNNNNGGT-3') present in multiple copies in the regulatory regions of the viral genome. Activates or represses transcription depending on E2RE's position with regards to proximal promoter elements including the TATA-box. Repression occurs by sterically hindering the assembly of the transcription initiation complex.</text>
</comment>
<keyword evidence="9 12" id="KW-0238">DNA-binding</keyword>
<evidence type="ECO:0000256" key="4">
    <source>
        <dbReference type="ARBA" id="ARBA00022518"/>
    </source>
</evidence>
<sequence length="404" mass="45700">MDSLEARFDALQDQLLEIIERDSNTLEVAIDYWSLLRKENAFYYHARMQGKTRLGLYTVPTARVAEHKAKEAIKISLYLKSLQKSEFANLRWSLVDTSSENFSARPENTFKKKGQHVTVIYDSDSNNSMIYTAWGEIFYVDEEDTWHKAKSDVDYDGISYTDYLGERHVYVNFHDDARLYSTLGQWEVHFENKVLSPPVTSSIPPGPTDRRRPAETGQHPSGLKTGLTARKSSITHSRDSRQRSRSHSRSRSRSRSPTKRPDSRGRGTELQGPRRGRGGGGGGGDFGEPSPPSPGQVGERHRSPSRKSASRVAQLIEEAKDPPVLLLEGGANILKCFRRRCTQTHPHRFQCMSTSWTWVSKTSTVKSRHRMLVAFTNCDQRKGFLLNVRLPKGVTAVKGCLDSL</sequence>
<dbReference type="InterPro" id="IPR042504">
    <property type="entry name" value="Regulatory_protein_E2_N_2"/>
</dbReference>
<keyword evidence="11 12" id="KW-0804">Transcription</keyword>
<evidence type="ECO:0000256" key="12">
    <source>
        <dbReference type="HAMAP-Rule" id="MF_04001"/>
    </source>
</evidence>
<feature type="region of interest" description="Disordered" evidence="13">
    <location>
        <begin position="196"/>
        <end position="312"/>
    </location>
</feature>
<dbReference type="GO" id="GO:0006275">
    <property type="term" value="P:regulation of DNA replication"/>
    <property type="evidence" value="ECO:0007669"/>
    <property type="project" value="UniProtKB-UniRule"/>
</dbReference>
<dbReference type="Pfam" id="PF00511">
    <property type="entry name" value="PPV_E2_C"/>
    <property type="match status" value="1"/>
</dbReference>
<comment type="PTM">
    <text evidence="12">Phosphorylated.</text>
</comment>
<keyword evidence="3 12" id="KW-0678">Repressor</keyword>
<dbReference type="GO" id="GO:0003677">
    <property type="term" value="F:DNA binding"/>
    <property type="evidence" value="ECO:0007669"/>
    <property type="project" value="UniProtKB-UniRule"/>
</dbReference>
<protein>
    <recommendedName>
        <fullName evidence="12">Regulatory protein E2</fullName>
    </recommendedName>
</protein>
<keyword evidence="4 12" id="KW-0244">Early protein</keyword>
<dbReference type="SUPFAM" id="SSF51332">
    <property type="entry name" value="E2 regulatory, transactivation domain"/>
    <property type="match status" value="1"/>
</dbReference>
<dbReference type="InterPro" id="IPR042503">
    <property type="entry name" value="Regulatory_protein_E2_N_1"/>
</dbReference>
<dbReference type="InterPro" id="IPR012677">
    <property type="entry name" value="Nucleotide-bd_a/b_plait_sf"/>
</dbReference>
<proteinExistence type="inferred from homology"/>
<evidence type="ECO:0000256" key="10">
    <source>
        <dbReference type="ARBA" id="ARBA00023159"/>
    </source>
</evidence>
<dbReference type="Gene3D" id="1.10.287.30">
    <property type="entry name" value="E2 (early) protein, N terminal domain, subdomain 1"/>
    <property type="match status" value="1"/>
</dbReference>
<dbReference type="EMBL" id="KM983393">
    <property type="protein sequence ID" value="AJG05910.1"/>
    <property type="molecule type" value="Genomic_DNA"/>
</dbReference>
<comment type="similarity">
    <text evidence="12">Belongs to the papillomaviridae E2 protein family.</text>
</comment>
<evidence type="ECO:0000259" key="15">
    <source>
        <dbReference type="Pfam" id="PF00511"/>
    </source>
</evidence>
<dbReference type="Gene3D" id="2.170.200.10">
    <property type="entry name" value="Papillomavirus E2 early protein domain"/>
    <property type="match status" value="1"/>
</dbReference>
<feature type="domain" description="Papillomavirus E2 N-terminal" evidence="14">
    <location>
        <begin position="1"/>
        <end position="199"/>
    </location>
</feature>
<evidence type="ECO:0000256" key="8">
    <source>
        <dbReference type="ARBA" id="ARBA00023015"/>
    </source>
</evidence>
<accession>A0A0B5JPY4</accession>
<dbReference type="SUPFAM" id="SSF54957">
    <property type="entry name" value="Viral DNA-binding domain"/>
    <property type="match status" value="1"/>
</dbReference>
<keyword evidence="5 12" id="KW-0597">Phosphoprotein</keyword>
<dbReference type="GO" id="GO:0006260">
    <property type="term" value="P:DNA replication"/>
    <property type="evidence" value="ECO:0007669"/>
    <property type="project" value="UniProtKB-KW"/>
</dbReference>
<dbReference type="GO" id="GO:0006351">
    <property type="term" value="P:DNA-templated transcription"/>
    <property type="evidence" value="ECO:0007669"/>
    <property type="project" value="UniProtKB-UniRule"/>
</dbReference>
<comment type="subcellular location">
    <subcellularLocation>
        <location evidence="1 12">Host nucleus</location>
    </subcellularLocation>
</comment>
<dbReference type="InterPro" id="IPR000427">
    <property type="entry name" value="Papillomavirus_E2_C"/>
</dbReference>